<evidence type="ECO:0000259" key="9">
    <source>
        <dbReference type="Pfam" id="PF01529"/>
    </source>
</evidence>
<evidence type="ECO:0000256" key="2">
    <source>
        <dbReference type="ARBA" id="ARBA00022679"/>
    </source>
</evidence>
<dbReference type="InParanoid" id="I7MM31"/>
<dbReference type="GO" id="GO:0019706">
    <property type="term" value="F:protein-cysteine S-palmitoyltransferase activity"/>
    <property type="evidence" value="ECO:0007669"/>
    <property type="project" value="UniProtKB-EC"/>
</dbReference>
<organism evidence="10 11">
    <name type="scientific">Tetrahymena thermophila (strain SB210)</name>
    <dbReference type="NCBI Taxonomy" id="312017"/>
    <lineage>
        <taxon>Eukaryota</taxon>
        <taxon>Sar</taxon>
        <taxon>Alveolata</taxon>
        <taxon>Ciliophora</taxon>
        <taxon>Intramacronucleata</taxon>
        <taxon>Oligohymenophorea</taxon>
        <taxon>Hymenostomatida</taxon>
        <taxon>Tetrahymenina</taxon>
        <taxon>Tetrahymenidae</taxon>
        <taxon>Tetrahymena</taxon>
    </lineage>
</organism>
<dbReference type="InterPro" id="IPR039859">
    <property type="entry name" value="PFA4/ZDH16/20/ERF2-like"/>
</dbReference>
<accession>I7MM31</accession>
<dbReference type="EMBL" id="GG662471">
    <property type="protein sequence ID" value="EAS03868.4"/>
    <property type="molecule type" value="Genomic_DNA"/>
</dbReference>
<feature type="transmembrane region" description="Helical" evidence="7">
    <location>
        <begin position="12"/>
        <end position="34"/>
    </location>
</feature>
<dbReference type="OrthoDB" id="9909019at2759"/>
<keyword evidence="11" id="KW-1185">Reference proteome</keyword>
<comment type="subcellular location">
    <subcellularLocation>
        <location evidence="1">Membrane</location>
        <topology evidence="1">Multi-pass membrane protein</topology>
    </subcellularLocation>
</comment>
<dbReference type="RefSeq" id="XP_001024113.4">
    <property type="nucleotide sequence ID" value="XM_001024113.4"/>
</dbReference>
<evidence type="ECO:0000256" key="8">
    <source>
        <dbReference type="SAM" id="MobiDB-lite"/>
    </source>
</evidence>
<evidence type="ECO:0000256" key="7">
    <source>
        <dbReference type="RuleBase" id="RU079119"/>
    </source>
</evidence>
<evidence type="ECO:0000256" key="4">
    <source>
        <dbReference type="ARBA" id="ARBA00022989"/>
    </source>
</evidence>
<keyword evidence="2 7" id="KW-0808">Transferase</keyword>
<dbReference type="InterPro" id="IPR001594">
    <property type="entry name" value="Palmitoyltrfase_DHHC"/>
</dbReference>
<keyword evidence="6 7" id="KW-0012">Acyltransferase</keyword>
<name>I7MM31_TETTS</name>
<gene>
    <name evidence="10" type="ORF">TTHERM_00659120</name>
</gene>
<dbReference type="GO" id="GO:0016020">
    <property type="term" value="C:membrane"/>
    <property type="evidence" value="ECO:0007669"/>
    <property type="project" value="UniProtKB-SubCell"/>
</dbReference>
<proteinExistence type="inferred from homology"/>
<evidence type="ECO:0000256" key="6">
    <source>
        <dbReference type="ARBA" id="ARBA00023315"/>
    </source>
</evidence>
<evidence type="ECO:0000256" key="5">
    <source>
        <dbReference type="ARBA" id="ARBA00023136"/>
    </source>
</evidence>
<dbReference type="GeneID" id="7830201"/>
<feature type="domain" description="Palmitoyltransferase DHHC" evidence="9">
    <location>
        <begin position="86"/>
        <end position="219"/>
    </location>
</feature>
<dbReference type="STRING" id="312017.I7MM31"/>
<keyword evidence="4 7" id="KW-1133">Transmembrane helix</keyword>
<dbReference type="KEGG" id="tet:TTHERM_00659120"/>
<evidence type="ECO:0000313" key="10">
    <source>
        <dbReference type="EMBL" id="EAS03868.4"/>
    </source>
</evidence>
<dbReference type="EC" id="2.3.1.225" evidence="7"/>
<comment type="similarity">
    <text evidence="7">Belongs to the DHHC palmitoyltransferase family.</text>
</comment>
<reference evidence="11" key="1">
    <citation type="journal article" date="2006" name="PLoS Biol.">
        <title>Macronuclear genome sequence of the ciliate Tetrahymena thermophila, a model eukaryote.</title>
        <authorList>
            <person name="Eisen J.A."/>
            <person name="Coyne R.S."/>
            <person name="Wu M."/>
            <person name="Wu D."/>
            <person name="Thiagarajan M."/>
            <person name="Wortman J.R."/>
            <person name="Badger J.H."/>
            <person name="Ren Q."/>
            <person name="Amedeo P."/>
            <person name="Jones K.M."/>
            <person name="Tallon L.J."/>
            <person name="Delcher A.L."/>
            <person name="Salzberg S.L."/>
            <person name="Silva J.C."/>
            <person name="Haas B.J."/>
            <person name="Majoros W.H."/>
            <person name="Farzad M."/>
            <person name="Carlton J.M."/>
            <person name="Smith R.K. Jr."/>
            <person name="Garg J."/>
            <person name="Pearlman R.E."/>
            <person name="Karrer K.M."/>
            <person name="Sun L."/>
            <person name="Manning G."/>
            <person name="Elde N.C."/>
            <person name="Turkewitz A.P."/>
            <person name="Asai D.J."/>
            <person name="Wilkes D.E."/>
            <person name="Wang Y."/>
            <person name="Cai H."/>
            <person name="Collins K."/>
            <person name="Stewart B.A."/>
            <person name="Lee S.R."/>
            <person name="Wilamowska K."/>
            <person name="Weinberg Z."/>
            <person name="Ruzzo W.L."/>
            <person name="Wloga D."/>
            <person name="Gaertig J."/>
            <person name="Frankel J."/>
            <person name="Tsao C.-C."/>
            <person name="Gorovsky M.A."/>
            <person name="Keeling P.J."/>
            <person name="Waller R.F."/>
            <person name="Patron N.J."/>
            <person name="Cherry J.M."/>
            <person name="Stover N.A."/>
            <person name="Krieger C.J."/>
            <person name="del Toro C."/>
            <person name="Ryder H.F."/>
            <person name="Williamson S.C."/>
            <person name="Barbeau R.A."/>
            <person name="Hamilton E.P."/>
            <person name="Orias E."/>
        </authorList>
    </citation>
    <scope>NUCLEOTIDE SEQUENCE [LARGE SCALE GENOMIC DNA]</scope>
    <source>
        <strain evidence="11">SB210</strain>
    </source>
</reference>
<dbReference type="PANTHER" id="PTHR12246">
    <property type="entry name" value="PALMITOYLTRANSFERASE ZDHHC16"/>
    <property type="match status" value="1"/>
</dbReference>
<dbReference type="AlphaFoldDB" id="I7MM31"/>
<feature type="region of interest" description="Disordered" evidence="8">
    <location>
        <begin position="247"/>
        <end position="267"/>
    </location>
</feature>
<evidence type="ECO:0000313" key="11">
    <source>
        <dbReference type="Proteomes" id="UP000009168"/>
    </source>
</evidence>
<dbReference type="Pfam" id="PF01529">
    <property type="entry name" value="DHHC"/>
    <property type="match status" value="1"/>
</dbReference>
<sequence>MNSQKLKKLQGNLFVVLIICIICFIYFCNVKLVWIDRRPSNFWTYLYLIIFNVFSFMLAWSLIVTMFTDPGRVPQNWGYFLDDHEHKKRRYCLICHIFKPERCHHCSACNRCVLNMDHHCPWLGNCIGFKNRKFFILLLFYVNVTTWLAMFGMIGEIFNIMVSIKQKLGGDDTITISWFSDFLIVASFGLDITAMVIIGIFFKFHLDLIFMNTTTLENLDRKRNNSSSSPQPNNEINKSIIIIRDNNSNSNNNNNNNNINSNSNNNNKHSSMDKLEILITMHITEISKLNNNNNNKWEMALINNSITKDISKIVTSIETNFEWRVCQFIDLNQFTFLFIYEFTYLLTYQLAKIHSFILTYIDEFLINQLNQNNQTQINKVFIQLIQFINSIFQKSQIQLAKLQNFVLFLTFFLFKNSYFNVHSNQNKSCCLNFIYLLFK</sequence>
<evidence type="ECO:0000256" key="1">
    <source>
        <dbReference type="ARBA" id="ARBA00004141"/>
    </source>
</evidence>
<feature type="transmembrane region" description="Helical" evidence="7">
    <location>
        <begin position="46"/>
        <end position="67"/>
    </location>
</feature>
<protein>
    <recommendedName>
        <fullName evidence="7">Palmitoyltransferase</fullName>
        <ecNumber evidence="7">2.3.1.225</ecNumber>
    </recommendedName>
</protein>
<evidence type="ECO:0000256" key="3">
    <source>
        <dbReference type="ARBA" id="ARBA00022692"/>
    </source>
</evidence>
<dbReference type="eggNOG" id="KOG1315">
    <property type="taxonomic scope" value="Eukaryota"/>
</dbReference>
<comment type="domain">
    <text evidence="7">The DHHC domain is required for palmitoyltransferase activity.</text>
</comment>
<keyword evidence="3 7" id="KW-0812">Transmembrane</keyword>
<feature type="transmembrane region" description="Helical" evidence="7">
    <location>
        <begin position="182"/>
        <end position="202"/>
    </location>
</feature>
<dbReference type="Proteomes" id="UP000009168">
    <property type="component" value="Unassembled WGS sequence"/>
</dbReference>
<feature type="transmembrane region" description="Helical" evidence="7">
    <location>
        <begin position="134"/>
        <end position="162"/>
    </location>
</feature>
<dbReference type="PROSITE" id="PS50216">
    <property type="entry name" value="DHHC"/>
    <property type="match status" value="1"/>
</dbReference>
<keyword evidence="5 7" id="KW-0472">Membrane</keyword>
<comment type="catalytic activity">
    <reaction evidence="7">
        <text>L-cysteinyl-[protein] + hexadecanoyl-CoA = S-hexadecanoyl-L-cysteinyl-[protein] + CoA</text>
        <dbReference type="Rhea" id="RHEA:36683"/>
        <dbReference type="Rhea" id="RHEA-COMP:10131"/>
        <dbReference type="Rhea" id="RHEA-COMP:11032"/>
        <dbReference type="ChEBI" id="CHEBI:29950"/>
        <dbReference type="ChEBI" id="CHEBI:57287"/>
        <dbReference type="ChEBI" id="CHEBI:57379"/>
        <dbReference type="ChEBI" id="CHEBI:74151"/>
        <dbReference type="EC" id="2.3.1.225"/>
    </reaction>
</comment>